<comment type="similarity">
    <text evidence="1">Belongs to the peptidase S1 family.</text>
</comment>
<evidence type="ECO:0000256" key="1">
    <source>
        <dbReference type="ARBA" id="ARBA00007664"/>
    </source>
</evidence>
<dbReference type="InterPro" id="IPR001254">
    <property type="entry name" value="Trypsin_dom"/>
</dbReference>
<dbReference type="PROSITE" id="PS50240">
    <property type="entry name" value="TRYPSIN_DOM"/>
    <property type="match status" value="1"/>
</dbReference>
<evidence type="ECO:0000256" key="4">
    <source>
        <dbReference type="SAM" id="Phobius"/>
    </source>
</evidence>
<keyword evidence="4" id="KW-1133">Transmembrane helix</keyword>
<dbReference type="PRINTS" id="PR00722">
    <property type="entry name" value="CHYMOTRYPSIN"/>
</dbReference>
<organism evidence="6 7">
    <name type="scientific">Enterovibrio coralii</name>
    <dbReference type="NCBI Taxonomy" id="294935"/>
    <lineage>
        <taxon>Bacteria</taxon>
        <taxon>Pseudomonadati</taxon>
        <taxon>Pseudomonadota</taxon>
        <taxon>Gammaproteobacteria</taxon>
        <taxon>Vibrionales</taxon>
        <taxon>Vibrionaceae</taxon>
        <taxon>Enterovibrio</taxon>
    </lineage>
</organism>
<keyword evidence="7" id="KW-1185">Reference proteome</keyword>
<evidence type="ECO:0000256" key="3">
    <source>
        <dbReference type="RuleBase" id="RU363034"/>
    </source>
</evidence>
<protein>
    <recommendedName>
        <fullName evidence="5">Peptidase S1 domain-containing protein</fullName>
    </recommendedName>
</protein>
<dbReference type="Pfam" id="PF00089">
    <property type="entry name" value="Trypsin"/>
    <property type="match status" value="1"/>
</dbReference>
<dbReference type="PROSITE" id="PS00135">
    <property type="entry name" value="TRYPSIN_SER"/>
    <property type="match status" value="1"/>
</dbReference>
<reference evidence="6 7" key="1">
    <citation type="submission" date="2015-11" db="EMBL/GenBank/DDBJ databases">
        <title>Genomic Taxonomy of the Vibrionaceae.</title>
        <authorList>
            <person name="Gomez-Gil B."/>
            <person name="Enciso-Ibarra J."/>
        </authorList>
    </citation>
    <scope>NUCLEOTIDE SEQUENCE [LARGE SCALE GENOMIC DNA]</scope>
    <source>
        <strain evidence="6 7">CAIM 912</strain>
    </source>
</reference>
<dbReference type="FunFam" id="2.40.10.10:FF:000068">
    <property type="entry name" value="transmembrane protease serine 2"/>
    <property type="match status" value="1"/>
</dbReference>
<dbReference type="AlphaFoldDB" id="A0A135I2U8"/>
<keyword evidence="4" id="KW-0472">Membrane</keyword>
<name>A0A135I2U8_9GAMM</name>
<keyword evidence="4" id="KW-0812">Transmembrane</keyword>
<dbReference type="SMART" id="SM00020">
    <property type="entry name" value="Tryp_SPc"/>
    <property type="match status" value="1"/>
</dbReference>
<dbReference type="PANTHER" id="PTHR24276:SF91">
    <property type="entry name" value="AT26814P-RELATED"/>
    <property type="match status" value="1"/>
</dbReference>
<dbReference type="SUPFAM" id="SSF50494">
    <property type="entry name" value="Trypsin-like serine proteases"/>
    <property type="match status" value="1"/>
</dbReference>
<dbReference type="EMBL" id="LNTY01000060">
    <property type="protein sequence ID" value="KXF79758.1"/>
    <property type="molecule type" value="Genomic_DNA"/>
</dbReference>
<dbReference type="InterPro" id="IPR001314">
    <property type="entry name" value="Peptidase_S1A"/>
</dbReference>
<feature type="transmembrane region" description="Helical" evidence="4">
    <location>
        <begin position="295"/>
        <end position="316"/>
    </location>
</feature>
<dbReference type="GO" id="GO:0006508">
    <property type="term" value="P:proteolysis"/>
    <property type="evidence" value="ECO:0007669"/>
    <property type="project" value="UniProtKB-KW"/>
</dbReference>
<evidence type="ECO:0000313" key="7">
    <source>
        <dbReference type="Proteomes" id="UP000070529"/>
    </source>
</evidence>
<dbReference type="CDD" id="cd00190">
    <property type="entry name" value="Tryp_SPc"/>
    <property type="match status" value="1"/>
</dbReference>
<feature type="domain" description="Peptidase S1" evidence="5">
    <location>
        <begin position="23"/>
        <end position="273"/>
    </location>
</feature>
<evidence type="ECO:0000256" key="2">
    <source>
        <dbReference type="ARBA" id="ARBA00023157"/>
    </source>
</evidence>
<gene>
    <name evidence="6" type="ORF">ATN88_12635</name>
</gene>
<proteinExistence type="inferred from homology"/>
<evidence type="ECO:0000313" key="6">
    <source>
        <dbReference type="EMBL" id="KXF79758.1"/>
    </source>
</evidence>
<dbReference type="PROSITE" id="PS00134">
    <property type="entry name" value="TRYPSIN_HIS"/>
    <property type="match status" value="1"/>
</dbReference>
<dbReference type="Proteomes" id="UP000070529">
    <property type="component" value="Unassembled WGS sequence"/>
</dbReference>
<evidence type="ECO:0000259" key="5">
    <source>
        <dbReference type="PROSITE" id="PS50240"/>
    </source>
</evidence>
<dbReference type="STRING" id="294935.ATN88_12635"/>
<keyword evidence="2" id="KW-1015">Disulfide bond</keyword>
<dbReference type="InterPro" id="IPR009003">
    <property type="entry name" value="Peptidase_S1_PA"/>
</dbReference>
<sequence length="328" mass="34573">MLLPLFGSLGTHLIYAAEIQPLIVNGSDVSISDAPWQVYLRGTNGASTVGCGGSIIADNYVLTAAHCLYAYSSYTFTVYAGNAEWRDGSQHVVTARYIHEDYDNTNLLNDIALVKISGTLPANTKAIQLVSEDNQTAFDNEAATNTQDNLTVTGWGTTTQNRQNAAERLQGTTMTGVADAVCYWNQDSNNNYSQQLADMTICANNDEEKGACTGDSGGPLVWKDPSHASDSDGGSRLIGVVSFTWVTECANTSYPDGFAEVSNYLSWISEKITASGGDGDSVTGGGTGGSGNGGALVGGGGSFPLLSLLMLVISSLSQRMKSPRKCPR</sequence>
<dbReference type="Gene3D" id="2.40.10.10">
    <property type="entry name" value="Trypsin-like serine proteases"/>
    <property type="match status" value="1"/>
</dbReference>
<dbReference type="InterPro" id="IPR033116">
    <property type="entry name" value="TRYPSIN_SER"/>
</dbReference>
<dbReference type="InterPro" id="IPR043504">
    <property type="entry name" value="Peptidase_S1_PA_chymotrypsin"/>
</dbReference>
<keyword evidence="3" id="KW-0645">Protease</keyword>
<keyword evidence="3" id="KW-0378">Hydrolase</keyword>
<dbReference type="PANTHER" id="PTHR24276">
    <property type="entry name" value="POLYSERASE-RELATED"/>
    <property type="match status" value="1"/>
</dbReference>
<accession>A0A135I2U8</accession>
<keyword evidence="3" id="KW-0720">Serine protease</keyword>
<dbReference type="InterPro" id="IPR018114">
    <property type="entry name" value="TRYPSIN_HIS"/>
</dbReference>
<comment type="caution">
    <text evidence="6">The sequence shown here is derived from an EMBL/GenBank/DDBJ whole genome shotgun (WGS) entry which is preliminary data.</text>
</comment>
<dbReference type="GO" id="GO:0004252">
    <property type="term" value="F:serine-type endopeptidase activity"/>
    <property type="evidence" value="ECO:0007669"/>
    <property type="project" value="InterPro"/>
</dbReference>
<dbReference type="InterPro" id="IPR050430">
    <property type="entry name" value="Peptidase_S1"/>
</dbReference>